<dbReference type="AlphaFoldDB" id="A0A4Y2MDC4"/>
<dbReference type="EMBL" id="BGPR01007142">
    <property type="protein sequence ID" value="GBN24583.1"/>
    <property type="molecule type" value="Genomic_DNA"/>
</dbReference>
<protein>
    <submittedName>
        <fullName evidence="1">Uncharacterized protein</fullName>
    </submittedName>
</protein>
<accession>A0A4Y2MDC4</accession>
<name>A0A4Y2MDC4_ARAVE</name>
<dbReference type="Proteomes" id="UP000499080">
    <property type="component" value="Unassembled WGS sequence"/>
</dbReference>
<comment type="caution">
    <text evidence="1">The sequence shown here is derived from an EMBL/GenBank/DDBJ whole genome shotgun (WGS) entry which is preliminary data.</text>
</comment>
<reference evidence="1 2" key="1">
    <citation type="journal article" date="2019" name="Sci. Rep.">
        <title>Orb-weaving spider Araneus ventricosus genome elucidates the spidroin gene catalogue.</title>
        <authorList>
            <person name="Kono N."/>
            <person name="Nakamura H."/>
            <person name="Ohtoshi R."/>
            <person name="Moran D.A.P."/>
            <person name="Shinohara A."/>
            <person name="Yoshida Y."/>
            <person name="Fujiwara M."/>
            <person name="Mori M."/>
            <person name="Tomita M."/>
            <person name="Arakawa K."/>
        </authorList>
    </citation>
    <scope>NUCLEOTIDE SEQUENCE [LARGE SCALE GENOMIC DNA]</scope>
</reference>
<evidence type="ECO:0000313" key="2">
    <source>
        <dbReference type="Proteomes" id="UP000499080"/>
    </source>
</evidence>
<proteinExistence type="predicted"/>
<evidence type="ECO:0000313" key="1">
    <source>
        <dbReference type="EMBL" id="GBN24583.1"/>
    </source>
</evidence>
<organism evidence="1 2">
    <name type="scientific">Araneus ventricosus</name>
    <name type="common">Orbweaver spider</name>
    <name type="synonym">Epeira ventricosa</name>
    <dbReference type="NCBI Taxonomy" id="182803"/>
    <lineage>
        <taxon>Eukaryota</taxon>
        <taxon>Metazoa</taxon>
        <taxon>Ecdysozoa</taxon>
        <taxon>Arthropoda</taxon>
        <taxon>Chelicerata</taxon>
        <taxon>Arachnida</taxon>
        <taxon>Araneae</taxon>
        <taxon>Araneomorphae</taxon>
        <taxon>Entelegynae</taxon>
        <taxon>Araneoidea</taxon>
        <taxon>Araneidae</taxon>
        <taxon>Araneus</taxon>
    </lineage>
</organism>
<gene>
    <name evidence="1" type="ORF">AVEN_74967_1</name>
</gene>
<sequence>MWLMDRMAVQVPNYIWCTNGLSTQVISISGVALSLSSDGSPRSAYKDLAIHLRGRGARQINQDESYRNSVLHGTYIPRGFTNIYSWRVAF</sequence>
<keyword evidence="2" id="KW-1185">Reference proteome</keyword>